<evidence type="ECO:0000256" key="1">
    <source>
        <dbReference type="ARBA" id="ARBA00004141"/>
    </source>
</evidence>
<dbReference type="GO" id="GO:0016020">
    <property type="term" value="C:membrane"/>
    <property type="evidence" value="ECO:0007669"/>
    <property type="project" value="UniProtKB-SubCell"/>
</dbReference>
<keyword evidence="4" id="KW-0611">Plant defense</keyword>
<dbReference type="AlphaFoldDB" id="A0A843XVQ2"/>
<evidence type="ECO:0000256" key="6">
    <source>
        <dbReference type="ARBA" id="ARBA00023136"/>
    </source>
</evidence>
<evidence type="ECO:0000256" key="3">
    <source>
        <dbReference type="ARBA" id="ARBA00022692"/>
    </source>
</evidence>
<evidence type="ECO:0000256" key="5">
    <source>
        <dbReference type="ARBA" id="ARBA00022989"/>
    </source>
</evidence>
<protein>
    <recommendedName>
        <fullName evidence="11">MLO-like protein</fullName>
    </recommendedName>
</protein>
<evidence type="ECO:0000313" key="9">
    <source>
        <dbReference type="EMBL" id="MQM23111.1"/>
    </source>
</evidence>
<dbReference type="PANTHER" id="PTHR31942">
    <property type="entry name" value="MLO-LIKE PROTEIN 1"/>
    <property type="match status" value="1"/>
</dbReference>
<evidence type="ECO:0000256" key="4">
    <source>
        <dbReference type="ARBA" id="ARBA00022821"/>
    </source>
</evidence>
<dbReference type="GO" id="GO:0006952">
    <property type="term" value="P:defense response"/>
    <property type="evidence" value="ECO:0007669"/>
    <property type="project" value="UniProtKB-KW"/>
</dbReference>
<keyword evidence="7" id="KW-0568">Pathogenesis-related protein</keyword>
<reference evidence="9" key="1">
    <citation type="submission" date="2017-07" db="EMBL/GenBank/DDBJ databases">
        <title>Taro Niue Genome Assembly and Annotation.</title>
        <authorList>
            <person name="Atibalentja N."/>
            <person name="Keating K."/>
            <person name="Fields C.J."/>
        </authorList>
    </citation>
    <scope>NUCLEOTIDE SEQUENCE</scope>
    <source>
        <strain evidence="9">Niue_2</strain>
        <tissue evidence="9">Leaf</tissue>
    </source>
</reference>
<name>A0A843XVQ2_COLES</name>
<dbReference type="EMBL" id="NMUH01015099">
    <property type="protein sequence ID" value="MQM23111.1"/>
    <property type="molecule type" value="Genomic_DNA"/>
</dbReference>
<dbReference type="PANTHER" id="PTHR31942:SF72">
    <property type="entry name" value="MLO-LIKE PROTEIN"/>
    <property type="match status" value="1"/>
</dbReference>
<evidence type="ECO:0000256" key="2">
    <source>
        <dbReference type="ARBA" id="ARBA00006574"/>
    </source>
</evidence>
<evidence type="ECO:0008006" key="11">
    <source>
        <dbReference type="Google" id="ProtNLM"/>
    </source>
</evidence>
<comment type="caution">
    <text evidence="9">The sequence shown here is derived from an EMBL/GenBank/DDBJ whole genome shotgun (WGS) entry which is preliminary data.</text>
</comment>
<accession>A0A843XVQ2</accession>
<evidence type="ECO:0000313" key="10">
    <source>
        <dbReference type="Proteomes" id="UP000652761"/>
    </source>
</evidence>
<dbReference type="Pfam" id="PF03094">
    <property type="entry name" value="Mlo"/>
    <property type="match status" value="2"/>
</dbReference>
<dbReference type="OrthoDB" id="1388414at2759"/>
<feature type="transmembrane region" description="Helical" evidence="8">
    <location>
        <begin position="14"/>
        <end position="37"/>
    </location>
</feature>
<proteinExistence type="inferred from homology"/>
<evidence type="ECO:0000256" key="7">
    <source>
        <dbReference type="ARBA" id="ARBA00023265"/>
    </source>
</evidence>
<dbReference type="InterPro" id="IPR004326">
    <property type="entry name" value="Mlo"/>
</dbReference>
<keyword evidence="10" id="KW-1185">Reference proteome</keyword>
<gene>
    <name evidence="9" type="ORF">Taro_056172</name>
</gene>
<comment type="similarity">
    <text evidence="2">Belongs to the MLO family.</text>
</comment>
<comment type="subcellular location">
    <subcellularLocation>
        <location evidence="1">Membrane</location>
        <topology evidence="1">Multi-pass membrane protein</topology>
    </subcellularLocation>
</comment>
<keyword evidence="5 8" id="KW-1133">Transmembrane helix</keyword>
<evidence type="ECO:0000256" key="8">
    <source>
        <dbReference type="SAM" id="Phobius"/>
    </source>
</evidence>
<sequence length="212" mass="23954">MAKGDGSIATTPTWAVAAVCSVLILAALLAEHALHLLTALLKRRRRKTLNQALYHVKAELRSFGFMSLILNVAQQPISKICISETLAGTFLPCKEDDIPGFSSGDDSCPKACFFRQFKTSVSKADYLALRHGFITGYFPQDQSYDFHKFLRRSLDQEFSMVVEISHWSWTYAVLFIFFNAQGFYSYFWLPVIPLVVRQPPNTIFNGSLAKVR</sequence>
<keyword evidence="6 8" id="KW-0472">Membrane</keyword>
<feature type="transmembrane region" description="Helical" evidence="8">
    <location>
        <begin position="169"/>
        <end position="189"/>
    </location>
</feature>
<dbReference type="Proteomes" id="UP000652761">
    <property type="component" value="Unassembled WGS sequence"/>
</dbReference>
<keyword evidence="3 8" id="KW-0812">Transmembrane</keyword>
<organism evidence="9 10">
    <name type="scientific">Colocasia esculenta</name>
    <name type="common">Wild taro</name>
    <name type="synonym">Arum esculentum</name>
    <dbReference type="NCBI Taxonomy" id="4460"/>
    <lineage>
        <taxon>Eukaryota</taxon>
        <taxon>Viridiplantae</taxon>
        <taxon>Streptophyta</taxon>
        <taxon>Embryophyta</taxon>
        <taxon>Tracheophyta</taxon>
        <taxon>Spermatophyta</taxon>
        <taxon>Magnoliopsida</taxon>
        <taxon>Liliopsida</taxon>
        <taxon>Araceae</taxon>
        <taxon>Aroideae</taxon>
        <taxon>Colocasieae</taxon>
        <taxon>Colocasia</taxon>
    </lineage>
</organism>